<dbReference type="GO" id="GO:0015074">
    <property type="term" value="P:DNA integration"/>
    <property type="evidence" value="ECO:0007669"/>
    <property type="project" value="UniProtKB-KW"/>
</dbReference>
<dbReference type="EMBL" id="AP021879">
    <property type="protein sequence ID" value="BBO88312.1"/>
    <property type="molecule type" value="Genomic_DNA"/>
</dbReference>
<evidence type="ECO:0000256" key="5">
    <source>
        <dbReference type="PROSITE-ProRule" id="PRU01248"/>
    </source>
</evidence>
<dbReference type="Gene3D" id="1.10.443.10">
    <property type="entry name" value="Intergrase catalytic core"/>
    <property type="match status" value="1"/>
</dbReference>
<evidence type="ECO:0000259" key="7">
    <source>
        <dbReference type="PROSITE" id="PS51900"/>
    </source>
</evidence>
<gene>
    <name evidence="8" type="primary">xerC_2</name>
    <name evidence="8" type="ORF">DSCOOX_14920</name>
</gene>
<comment type="similarity">
    <text evidence="1">Belongs to the 'phage' integrase family.</text>
</comment>
<dbReference type="PANTHER" id="PTHR30349:SF41">
    <property type="entry name" value="INTEGRASE_RECOMBINASE PROTEIN MJ0367-RELATED"/>
    <property type="match status" value="1"/>
</dbReference>
<dbReference type="Gene3D" id="1.10.150.130">
    <property type="match status" value="1"/>
</dbReference>
<accession>A0A5K8A6S6</accession>
<evidence type="ECO:0000313" key="8">
    <source>
        <dbReference type="EMBL" id="BBO88312.1"/>
    </source>
</evidence>
<dbReference type="SUPFAM" id="SSF56349">
    <property type="entry name" value="DNA breaking-rejoining enzymes"/>
    <property type="match status" value="1"/>
</dbReference>
<dbReference type="Proteomes" id="UP000422108">
    <property type="component" value="Chromosome"/>
</dbReference>
<evidence type="ECO:0000256" key="3">
    <source>
        <dbReference type="ARBA" id="ARBA00023125"/>
    </source>
</evidence>
<dbReference type="InterPro" id="IPR002104">
    <property type="entry name" value="Integrase_catalytic"/>
</dbReference>
<keyword evidence="3 5" id="KW-0238">DNA-binding</keyword>
<evidence type="ECO:0000313" key="9">
    <source>
        <dbReference type="Proteomes" id="UP000422108"/>
    </source>
</evidence>
<evidence type="ECO:0000256" key="1">
    <source>
        <dbReference type="ARBA" id="ARBA00008857"/>
    </source>
</evidence>
<keyword evidence="2" id="KW-0229">DNA integration</keyword>
<keyword evidence="4" id="KW-0233">DNA recombination</keyword>
<evidence type="ECO:0000256" key="4">
    <source>
        <dbReference type="ARBA" id="ARBA00023172"/>
    </source>
</evidence>
<proteinExistence type="inferred from homology"/>
<dbReference type="AlphaFoldDB" id="A0A5K8A6S6"/>
<dbReference type="RefSeq" id="WP_155309637.1">
    <property type="nucleotide sequence ID" value="NZ_AP021879.1"/>
</dbReference>
<organism evidence="8 9">
    <name type="scientific">Desulfosarcina ovata subsp. ovata</name>
    <dbReference type="NCBI Taxonomy" id="2752305"/>
    <lineage>
        <taxon>Bacteria</taxon>
        <taxon>Pseudomonadati</taxon>
        <taxon>Thermodesulfobacteriota</taxon>
        <taxon>Desulfobacteria</taxon>
        <taxon>Desulfobacterales</taxon>
        <taxon>Desulfosarcinaceae</taxon>
        <taxon>Desulfosarcina</taxon>
    </lineage>
</organism>
<dbReference type="PANTHER" id="PTHR30349">
    <property type="entry name" value="PHAGE INTEGRASE-RELATED"/>
    <property type="match status" value="1"/>
</dbReference>
<dbReference type="PROSITE" id="PS51900">
    <property type="entry name" value="CB"/>
    <property type="match status" value="1"/>
</dbReference>
<protein>
    <submittedName>
        <fullName evidence="8">Tyrosine recombinase XerC</fullName>
    </submittedName>
</protein>
<sequence length="305" mass="34809">MIAPIDEFKKELTDIAMFAPSTVDNYVACMTAFFDYARRQLRIDPVFAKGKHILDWIGQVKNSGVSKSRMEHHRSSLRLFFALMVKLNIVVKNPADKLPQIRRTRTSERNRPVAPAMVFKLLASIDRSGWRGIRDHLIIAMLWALGLRVSELTALKVVHFEPDHDGDNRIGLLRVRGKNKKQRALFVVDNLYDELVDHLEHLWSPVQKNVPIFPIDTGTAISNDRVRKMIKERCRTAGITQRITPHVLRHCFATDMYHAGVPLDDIQTMLGHDHKAETAVYVHVSDKLKKQALEQIGLQGGLSWA</sequence>
<dbReference type="Pfam" id="PF00589">
    <property type="entry name" value="Phage_integrase"/>
    <property type="match status" value="1"/>
</dbReference>
<evidence type="ECO:0000259" key="6">
    <source>
        <dbReference type="PROSITE" id="PS51898"/>
    </source>
</evidence>
<dbReference type="InterPro" id="IPR013762">
    <property type="entry name" value="Integrase-like_cat_sf"/>
</dbReference>
<dbReference type="GO" id="GO:0006310">
    <property type="term" value="P:DNA recombination"/>
    <property type="evidence" value="ECO:0007669"/>
    <property type="project" value="UniProtKB-KW"/>
</dbReference>
<feature type="domain" description="Core-binding (CB)" evidence="7">
    <location>
        <begin position="1"/>
        <end position="85"/>
    </location>
</feature>
<dbReference type="InterPro" id="IPR050090">
    <property type="entry name" value="Tyrosine_recombinase_XerCD"/>
</dbReference>
<keyword evidence="9" id="KW-1185">Reference proteome</keyword>
<dbReference type="GO" id="GO:0003677">
    <property type="term" value="F:DNA binding"/>
    <property type="evidence" value="ECO:0007669"/>
    <property type="project" value="UniProtKB-UniRule"/>
</dbReference>
<reference evidence="8 9" key="1">
    <citation type="submission" date="2019-11" db="EMBL/GenBank/DDBJ databases">
        <title>Comparative genomics of hydrocarbon-degrading Desulfosarcina strains.</title>
        <authorList>
            <person name="Watanabe M."/>
            <person name="Kojima H."/>
            <person name="Fukui M."/>
        </authorList>
    </citation>
    <scope>NUCLEOTIDE SEQUENCE [LARGE SCALE GENOMIC DNA]</scope>
    <source>
        <strain evidence="9">oXyS1</strain>
    </source>
</reference>
<dbReference type="InterPro" id="IPR044068">
    <property type="entry name" value="CB"/>
</dbReference>
<dbReference type="InterPro" id="IPR011010">
    <property type="entry name" value="DNA_brk_join_enz"/>
</dbReference>
<evidence type="ECO:0000256" key="2">
    <source>
        <dbReference type="ARBA" id="ARBA00022908"/>
    </source>
</evidence>
<feature type="domain" description="Tyr recombinase" evidence="6">
    <location>
        <begin position="108"/>
        <end position="294"/>
    </location>
</feature>
<dbReference type="InterPro" id="IPR010998">
    <property type="entry name" value="Integrase_recombinase_N"/>
</dbReference>
<dbReference type="PROSITE" id="PS51898">
    <property type="entry name" value="TYR_RECOMBINASE"/>
    <property type="match status" value="1"/>
</dbReference>
<name>A0A5K8A6S6_9BACT</name>